<evidence type="ECO:0000313" key="1">
    <source>
        <dbReference type="EMBL" id="ADD95823.1"/>
    </source>
</evidence>
<proteinExistence type="predicted"/>
<sequence>MALGLNDSQVDVALDELLSERLENDWCDKVSYEEEEMELEQNEERYEGQTYMRNLIRNRSL</sequence>
<dbReference type="EMBL" id="GU943101">
    <property type="protein sequence ID" value="ADD95823.1"/>
    <property type="molecule type" value="Genomic_DNA"/>
</dbReference>
<reference evidence="1" key="1">
    <citation type="journal article" date="2010" name="ISME J.">
        <title>Metagenome of the Mediterranean deep chlorophyll maximum studied by direct and fosmid library 454 pyrosequencing.</title>
        <authorList>
            <person name="Ghai R."/>
            <person name="Martin-Cuadrado A.B."/>
            <person name="Molto A.G."/>
            <person name="Heredia I.G."/>
            <person name="Cabrera R."/>
            <person name="Martin J."/>
            <person name="Verdu M."/>
            <person name="Deschamps P."/>
            <person name="Moreira D."/>
            <person name="Lopez-Garcia P."/>
            <person name="Mira A."/>
            <person name="Rodriguez-Valera F."/>
        </authorList>
    </citation>
    <scope>NUCLEOTIDE SEQUENCE</scope>
</reference>
<name>D6PJC2_9ZZZZ</name>
<protein>
    <submittedName>
        <fullName evidence="1">Uncharacterized protein</fullName>
    </submittedName>
</protein>
<accession>D6PJC2</accession>
<organism evidence="1">
    <name type="scientific">uncultured organism MedDCM-OCT-S08-C998</name>
    <dbReference type="NCBI Taxonomy" id="743643"/>
    <lineage>
        <taxon>unclassified sequences</taxon>
        <taxon>environmental samples</taxon>
    </lineage>
</organism>
<dbReference type="AlphaFoldDB" id="D6PJC2"/>